<evidence type="ECO:0000313" key="1">
    <source>
        <dbReference type="EMBL" id="MBT1704614.1"/>
    </source>
</evidence>
<keyword evidence="2" id="KW-1185">Reference proteome</keyword>
<dbReference type="EMBL" id="JAHESD010000035">
    <property type="protein sequence ID" value="MBT1704614.1"/>
    <property type="molecule type" value="Genomic_DNA"/>
</dbReference>
<sequence length="132" mass="15280">MQRDNCERLKKTSAYAKGMMLIAEKKAYYWVMAKELKLPNAYTAVLSDYMRKPTIKEVNVSIEDTALSVKVSAVKKDFRMKVIKIIALGQDGLIVEEAETVNNFQRWHYAYTARRNKINRIKVVAQDAWGIF</sequence>
<accession>A0ABS5VV40</accession>
<evidence type="ECO:0000313" key="2">
    <source>
        <dbReference type="Proteomes" id="UP000772618"/>
    </source>
</evidence>
<reference evidence="1 2" key="1">
    <citation type="submission" date="2021-05" db="EMBL/GenBank/DDBJ databases">
        <title>A Polyphasic approach of four new species of the genus Ohtaekwangia: Ohtaekwangia histidinii sp. nov., Ohtaekwangia cretensis sp. nov., Ohtaekwangia indiensis sp. nov., Ohtaekwangia reichenbachii sp. nov. from diverse environment.</title>
        <authorList>
            <person name="Octaviana S."/>
        </authorList>
    </citation>
    <scope>NUCLEOTIDE SEQUENCE [LARGE SCALE GENOMIC DNA]</scope>
    <source>
        <strain evidence="1 2">PWU20</strain>
    </source>
</reference>
<protein>
    <submittedName>
        <fullName evidence="1">Uncharacterized protein</fullName>
    </submittedName>
</protein>
<dbReference type="Proteomes" id="UP000772618">
    <property type="component" value="Unassembled WGS sequence"/>
</dbReference>
<name>A0ABS5VV40_9BACT</name>
<comment type="caution">
    <text evidence="1">The sequence shown here is derived from an EMBL/GenBank/DDBJ whole genome shotgun (WGS) entry which is preliminary data.</text>
</comment>
<proteinExistence type="predicted"/>
<organism evidence="1 2">
    <name type="scientific">Chryseosolibacter indicus</name>
    <dbReference type="NCBI Taxonomy" id="2782351"/>
    <lineage>
        <taxon>Bacteria</taxon>
        <taxon>Pseudomonadati</taxon>
        <taxon>Bacteroidota</taxon>
        <taxon>Cytophagia</taxon>
        <taxon>Cytophagales</taxon>
        <taxon>Chryseotaleaceae</taxon>
        <taxon>Chryseosolibacter</taxon>
    </lineage>
</organism>
<gene>
    <name evidence="1" type="ORF">KK060_15075</name>
</gene>